<keyword evidence="1 2" id="KW-0175">Coiled coil</keyword>
<feature type="coiled-coil region" evidence="2">
    <location>
        <begin position="453"/>
        <end position="508"/>
    </location>
</feature>
<dbReference type="PANTHER" id="PTHR32123:SF12">
    <property type="entry name" value="BICD FAMILY-LIKE CARGO ADAPTER 1"/>
    <property type="match status" value="1"/>
</dbReference>
<proteinExistence type="predicted"/>
<feature type="compositionally biased region" description="Polar residues" evidence="3">
    <location>
        <begin position="530"/>
        <end position="543"/>
    </location>
</feature>
<sequence length="563" mass="65481">VELKNSLGMALEEELAMLTGERDGEAEPSDLETPAVGHNADLLSLFRQKEKDLVLAAKLGKALLERNQDLTKQYEKMHKDLNEKLEHLEQEKHELRRRLESREGEWEGRVAELETDVQQLQGELERHQVQLREADRDKTKAISELSEQNHRLLEQLSRAAEVERQLSTQVHSLRDDFREKSMSTSQHMTRLEALQAEIKMLSERKMELERRVHAMLEENELLQNTVDDLRERTLVLEKQCHEKDLQLRQSQIELQEVQMSHRQLTSRLEELTEEHSLQSLTPHPSSLLCEIEQSMEQEEQEQEREQLRLQLWEAYCEVRSLCSHLRGNDVTDSALSTDSSMDESSETSSAKDVPTGSLHTSLLELRSGLYCVPKGSRRSDEEALEEQVRKMGEELREVRDLYEAEQEKTCSNEEELLRLHNKMALLSVEMCSLREENERMRAMAEVREPSEQLQSAIRDRDDAIAKKKAVEMELAKCKIDIMSLNSQLLDAIQQKLNLSQQLEAWQDDMHRVIDQQLMDKHQDEWLVAPSSLSGSRAHSGQSSRRAHRVSDRDKRLFSFFKKN</sequence>
<accession>A0A3Q1III8</accession>
<dbReference type="STRING" id="64144.ENSATEP00000019144"/>
<evidence type="ECO:0000313" key="5">
    <source>
        <dbReference type="Proteomes" id="UP000265040"/>
    </source>
</evidence>
<reference evidence="4" key="1">
    <citation type="submission" date="2021-04" db="EMBL/GenBank/DDBJ databases">
        <authorList>
            <consortium name="Wellcome Sanger Institute Data Sharing"/>
        </authorList>
    </citation>
    <scope>NUCLEOTIDE SEQUENCE [LARGE SCALE GENOMIC DNA]</scope>
</reference>
<evidence type="ECO:0000256" key="1">
    <source>
        <dbReference type="ARBA" id="ARBA00023054"/>
    </source>
</evidence>
<dbReference type="InterPro" id="IPR051149">
    <property type="entry name" value="Spindly/BICDR_Dynein_Adapter"/>
</dbReference>
<evidence type="ECO:0000313" key="4">
    <source>
        <dbReference type="Ensembl" id="ENSATEP00000019144.2"/>
    </source>
</evidence>
<feature type="coiled-coil region" evidence="2">
    <location>
        <begin position="381"/>
        <end position="408"/>
    </location>
</feature>
<dbReference type="Proteomes" id="UP000265040">
    <property type="component" value="Chromosome 9"/>
</dbReference>
<protein>
    <recommendedName>
        <fullName evidence="6">BICD family like cargo adaptor 1</fullName>
    </recommendedName>
</protein>
<dbReference type="AlphaFoldDB" id="A0A3Q1III8"/>
<name>A0A3Q1III8_ANATE</name>
<evidence type="ECO:0000256" key="3">
    <source>
        <dbReference type="SAM" id="MobiDB-lite"/>
    </source>
</evidence>
<feature type="region of interest" description="Disordered" evidence="3">
    <location>
        <begin position="530"/>
        <end position="550"/>
    </location>
</feature>
<reference evidence="4" key="3">
    <citation type="submission" date="2025-09" db="UniProtKB">
        <authorList>
            <consortium name="Ensembl"/>
        </authorList>
    </citation>
    <scope>IDENTIFICATION</scope>
</reference>
<gene>
    <name evidence="4" type="primary">BICDL1</name>
</gene>
<feature type="coiled-coil region" evidence="2">
    <location>
        <begin position="64"/>
        <end position="317"/>
    </location>
</feature>
<feature type="region of interest" description="Disordered" evidence="3">
    <location>
        <begin position="329"/>
        <end position="356"/>
    </location>
</feature>
<keyword evidence="5" id="KW-1185">Reference proteome</keyword>
<evidence type="ECO:0008006" key="6">
    <source>
        <dbReference type="Google" id="ProtNLM"/>
    </source>
</evidence>
<dbReference type="GO" id="GO:0055107">
    <property type="term" value="P:Golgi to secretory granule transport"/>
    <property type="evidence" value="ECO:0007669"/>
    <property type="project" value="TreeGrafter"/>
</dbReference>
<dbReference type="PANTHER" id="PTHR32123">
    <property type="entry name" value="BICD FAMILY-LIKE CARGO ADAPTER"/>
    <property type="match status" value="1"/>
</dbReference>
<reference evidence="4" key="2">
    <citation type="submission" date="2025-08" db="UniProtKB">
        <authorList>
            <consortium name="Ensembl"/>
        </authorList>
    </citation>
    <scope>IDENTIFICATION</scope>
</reference>
<dbReference type="GeneTree" id="ENSGT00940000157442"/>
<dbReference type="GO" id="GO:0047496">
    <property type="term" value="P:vesicle transport along microtubule"/>
    <property type="evidence" value="ECO:0007669"/>
    <property type="project" value="TreeGrafter"/>
</dbReference>
<evidence type="ECO:0000256" key="2">
    <source>
        <dbReference type="SAM" id="Coils"/>
    </source>
</evidence>
<organism evidence="4 5">
    <name type="scientific">Anabas testudineus</name>
    <name type="common">Climbing perch</name>
    <name type="synonym">Anthias testudineus</name>
    <dbReference type="NCBI Taxonomy" id="64144"/>
    <lineage>
        <taxon>Eukaryota</taxon>
        <taxon>Metazoa</taxon>
        <taxon>Chordata</taxon>
        <taxon>Craniata</taxon>
        <taxon>Vertebrata</taxon>
        <taxon>Euteleostomi</taxon>
        <taxon>Actinopterygii</taxon>
        <taxon>Neopterygii</taxon>
        <taxon>Teleostei</taxon>
        <taxon>Neoteleostei</taxon>
        <taxon>Acanthomorphata</taxon>
        <taxon>Anabantaria</taxon>
        <taxon>Anabantiformes</taxon>
        <taxon>Anabantoidei</taxon>
        <taxon>Anabantidae</taxon>
        <taxon>Anabas</taxon>
    </lineage>
</organism>
<dbReference type="Ensembl" id="ENSATET00000019461.3">
    <property type="protein sequence ID" value="ENSATEP00000019144.2"/>
    <property type="gene ID" value="ENSATEG00000013310.3"/>
</dbReference>